<reference evidence="3 4" key="1">
    <citation type="submission" date="2016-11" db="EMBL/GenBank/DDBJ databases">
        <authorList>
            <person name="Jaros S."/>
            <person name="Januszkiewicz K."/>
            <person name="Wedrychowicz H."/>
        </authorList>
    </citation>
    <scope>NUCLEOTIDE SEQUENCE [LARGE SCALE GENOMIC DNA]</scope>
    <source>
        <strain evidence="3 4">DSM 45408</strain>
    </source>
</reference>
<organism evidence="3 4">
    <name type="scientific">Geodermatophilus nigrescens</name>
    <dbReference type="NCBI Taxonomy" id="1070870"/>
    <lineage>
        <taxon>Bacteria</taxon>
        <taxon>Bacillati</taxon>
        <taxon>Actinomycetota</taxon>
        <taxon>Actinomycetes</taxon>
        <taxon>Geodermatophilales</taxon>
        <taxon>Geodermatophilaceae</taxon>
        <taxon>Geodermatophilus</taxon>
    </lineage>
</organism>
<feature type="transmembrane region" description="Helical" evidence="2">
    <location>
        <begin position="126"/>
        <end position="150"/>
    </location>
</feature>
<dbReference type="EMBL" id="FQVX01000005">
    <property type="protein sequence ID" value="SHH21485.1"/>
    <property type="molecule type" value="Genomic_DNA"/>
</dbReference>
<sequence>MSAAARAPREGAARAVPPSPGGATASRSATTKATTATAKAATATATPKATGTPARTPTATTGSGHAARPLRALPSRPVRTLPSRPVRAGATRATGPAPRVPSVPDLRLLTGGAGLARATGARRAPFVLLVVVLLVATTIALLVLNTAIAVNSLRAGELRSENAEKAEEVQELERQVVQGGAPAQLAAAAVAAGLVPAGTAAYLVVGPDGTATLRGTPEPAPAPETAPPAANGG</sequence>
<dbReference type="Proteomes" id="UP000184471">
    <property type="component" value="Unassembled WGS sequence"/>
</dbReference>
<keyword evidence="2" id="KW-0812">Transmembrane</keyword>
<dbReference type="RefSeq" id="WP_073422413.1">
    <property type="nucleotide sequence ID" value="NZ_FQVX01000005.1"/>
</dbReference>
<gene>
    <name evidence="3" type="ORF">SAMN05444351_4313</name>
</gene>
<feature type="region of interest" description="Disordered" evidence="1">
    <location>
        <begin position="210"/>
        <end position="233"/>
    </location>
</feature>
<keyword evidence="4" id="KW-1185">Reference proteome</keyword>
<evidence type="ECO:0000313" key="4">
    <source>
        <dbReference type="Proteomes" id="UP000184471"/>
    </source>
</evidence>
<accession>A0A1M5R529</accession>
<name>A0A1M5R529_9ACTN</name>
<feature type="compositionally biased region" description="Low complexity" evidence="1">
    <location>
        <begin position="13"/>
        <end position="64"/>
    </location>
</feature>
<evidence type="ECO:0000256" key="2">
    <source>
        <dbReference type="SAM" id="Phobius"/>
    </source>
</evidence>
<evidence type="ECO:0000256" key="1">
    <source>
        <dbReference type="SAM" id="MobiDB-lite"/>
    </source>
</evidence>
<dbReference type="AlphaFoldDB" id="A0A1M5R529"/>
<protein>
    <recommendedName>
        <fullName evidence="5">Cell division protein FtsI (Penicillin-binding protein 3)</fullName>
    </recommendedName>
</protein>
<keyword evidence="2" id="KW-0472">Membrane</keyword>
<dbReference type="STRING" id="1070870.SAMN05444351_4313"/>
<evidence type="ECO:0000313" key="3">
    <source>
        <dbReference type="EMBL" id="SHH21485.1"/>
    </source>
</evidence>
<keyword evidence="2" id="KW-1133">Transmembrane helix</keyword>
<feature type="region of interest" description="Disordered" evidence="1">
    <location>
        <begin position="1"/>
        <end position="101"/>
    </location>
</feature>
<evidence type="ECO:0008006" key="5">
    <source>
        <dbReference type="Google" id="ProtNLM"/>
    </source>
</evidence>
<proteinExistence type="predicted"/>
<feature type="transmembrane region" description="Helical" evidence="2">
    <location>
        <begin position="185"/>
        <end position="205"/>
    </location>
</feature>